<accession>A0AAD7N391</accession>
<comment type="subcellular location">
    <subcellularLocation>
        <location evidence="1">Nucleus</location>
    </subcellularLocation>
</comment>
<evidence type="ECO:0000313" key="6">
    <source>
        <dbReference type="Proteomes" id="UP001215280"/>
    </source>
</evidence>
<keyword evidence="2" id="KW-0539">Nucleus</keyword>
<proteinExistence type="predicted"/>
<dbReference type="PANTHER" id="PTHR31001:SF76">
    <property type="entry name" value="ZN(2)-C6 FUNGAL-TYPE DOMAIN-CONTAINING PROTEIN"/>
    <property type="match status" value="1"/>
</dbReference>
<dbReference type="SUPFAM" id="SSF57701">
    <property type="entry name" value="Zn2/Cys6 DNA-binding domain"/>
    <property type="match status" value="1"/>
</dbReference>
<dbReference type="Pfam" id="PF00172">
    <property type="entry name" value="Zn_clus"/>
    <property type="match status" value="1"/>
</dbReference>
<evidence type="ECO:0000259" key="4">
    <source>
        <dbReference type="PROSITE" id="PS50048"/>
    </source>
</evidence>
<dbReference type="PANTHER" id="PTHR31001">
    <property type="entry name" value="UNCHARACTERIZED TRANSCRIPTIONAL REGULATORY PROTEIN"/>
    <property type="match status" value="1"/>
</dbReference>
<protein>
    <recommendedName>
        <fullName evidence="4">Zn(2)-C6 fungal-type domain-containing protein</fullName>
    </recommendedName>
</protein>
<reference evidence="5" key="1">
    <citation type="submission" date="2023-03" db="EMBL/GenBank/DDBJ databases">
        <title>Massive genome expansion in bonnet fungi (Mycena s.s.) driven by repeated elements and novel gene families across ecological guilds.</title>
        <authorList>
            <consortium name="Lawrence Berkeley National Laboratory"/>
            <person name="Harder C.B."/>
            <person name="Miyauchi S."/>
            <person name="Viragh M."/>
            <person name="Kuo A."/>
            <person name="Thoen E."/>
            <person name="Andreopoulos B."/>
            <person name="Lu D."/>
            <person name="Skrede I."/>
            <person name="Drula E."/>
            <person name="Henrissat B."/>
            <person name="Morin E."/>
            <person name="Kohler A."/>
            <person name="Barry K."/>
            <person name="LaButti K."/>
            <person name="Morin E."/>
            <person name="Salamov A."/>
            <person name="Lipzen A."/>
            <person name="Mereny Z."/>
            <person name="Hegedus B."/>
            <person name="Baldrian P."/>
            <person name="Stursova M."/>
            <person name="Weitz H."/>
            <person name="Taylor A."/>
            <person name="Grigoriev I.V."/>
            <person name="Nagy L.G."/>
            <person name="Martin F."/>
            <person name="Kauserud H."/>
        </authorList>
    </citation>
    <scope>NUCLEOTIDE SEQUENCE</scope>
    <source>
        <strain evidence="5">CBHHK188m</strain>
    </source>
</reference>
<dbReference type="AlphaFoldDB" id="A0AAD7N391"/>
<name>A0AAD7N391_9AGAR</name>
<feature type="compositionally biased region" description="Low complexity" evidence="3">
    <location>
        <begin position="47"/>
        <end position="59"/>
    </location>
</feature>
<dbReference type="EMBL" id="JARJLG010000111">
    <property type="protein sequence ID" value="KAJ7743707.1"/>
    <property type="molecule type" value="Genomic_DNA"/>
</dbReference>
<dbReference type="GO" id="GO:0000981">
    <property type="term" value="F:DNA-binding transcription factor activity, RNA polymerase II-specific"/>
    <property type="evidence" value="ECO:0007669"/>
    <property type="project" value="InterPro"/>
</dbReference>
<feature type="compositionally biased region" description="Pro residues" evidence="3">
    <location>
        <begin position="20"/>
        <end position="29"/>
    </location>
</feature>
<dbReference type="InterPro" id="IPR001138">
    <property type="entry name" value="Zn2Cys6_DnaBD"/>
</dbReference>
<dbReference type="InterPro" id="IPR036864">
    <property type="entry name" value="Zn2-C6_fun-type_DNA-bd_sf"/>
</dbReference>
<evidence type="ECO:0000256" key="1">
    <source>
        <dbReference type="ARBA" id="ARBA00004123"/>
    </source>
</evidence>
<dbReference type="Gene3D" id="4.10.240.10">
    <property type="entry name" value="Zn(2)-C6 fungal-type DNA-binding domain"/>
    <property type="match status" value="1"/>
</dbReference>
<dbReference type="InterPro" id="IPR050613">
    <property type="entry name" value="Sec_Metabolite_Reg"/>
</dbReference>
<feature type="domain" description="Zn(2)-C6 fungal-type" evidence="4">
    <location>
        <begin position="98"/>
        <end position="129"/>
    </location>
</feature>
<dbReference type="PROSITE" id="PS50048">
    <property type="entry name" value="ZN2_CY6_FUNGAL_2"/>
    <property type="match status" value="1"/>
</dbReference>
<sequence>MQAPRRAGPQLPSIRTLHPYLPPPPPIPAPDVSSGPQYSPVTPNPAPSYANPNPPSSYAGSDPDADTLELGAEQDRRDAVVDGSGEPPKKKRRRQALSCTECKRRKIRCDRTQPCAPCVRRGDQEKCQWHVVEPVYPAVCCFSHMDFIHPGDNRLTCYLFQDRKIRSPRRTRCPLCTR</sequence>
<evidence type="ECO:0000313" key="5">
    <source>
        <dbReference type="EMBL" id="KAJ7743707.1"/>
    </source>
</evidence>
<evidence type="ECO:0000256" key="2">
    <source>
        <dbReference type="ARBA" id="ARBA00023242"/>
    </source>
</evidence>
<dbReference type="PROSITE" id="PS00463">
    <property type="entry name" value="ZN2_CY6_FUNGAL_1"/>
    <property type="match status" value="1"/>
</dbReference>
<comment type="caution">
    <text evidence="5">The sequence shown here is derived from an EMBL/GenBank/DDBJ whole genome shotgun (WGS) entry which is preliminary data.</text>
</comment>
<dbReference type="GO" id="GO:0005634">
    <property type="term" value="C:nucleus"/>
    <property type="evidence" value="ECO:0007669"/>
    <property type="project" value="UniProtKB-SubCell"/>
</dbReference>
<organism evidence="5 6">
    <name type="scientific">Mycena maculata</name>
    <dbReference type="NCBI Taxonomy" id="230809"/>
    <lineage>
        <taxon>Eukaryota</taxon>
        <taxon>Fungi</taxon>
        <taxon>Dikarya</taxon>
        <taxon>Basidiomycota</taxon>
        <taxon>Agaricomycotina</taxon>
        <taxon>Agaricomycetes</taxon>
        <taxon>Agaricomycetidae</taxon>
        <taxon>Agaricales</taxon>
        <taxon>Marasmiineae</taxon>
        <taxon>Mycenaceae</taxon>
        <taxon>Mycena</taxon>
    </lineage>
</organism>
<dbReference type="CDD" id="cd00067">
    <property type="entry name" value="GAL4"/>
    <property type="match status" value="1"/>
</dbReference>
<evidence type="ECO:0000256" key="3">
    <source>
        <dbReference type="SAM" id="MobiDB-lite"/>
    </source>
</evidence>
<keyword evidence="6" id="KW-1185">Reference proteome</keyword>
<feature type="region of interest" description="Disordered" evidence="3">
    <location>
        <begin position="1"/>
        <end position="95"/>
    </location>
</feature>
<dbReference type="SMART" id="SM00066">
    <property type="entry name" value="GAL4"/>
    <property type="match status" value="1"/>
</dbReference>
<gene>
    <name evidence="5" type="ORF">DFH07DRAFT_35292</name>
</gene>
<dbReference type="GO" id="GO:0008270">
    <property type="term" value="F:zinc ion binding"/>
    <property type="evidence" value="ECO:0007669"/>
    <property type="project" value="InterPro"/>
</dbReference>
<dbReference type="Proteomes" id="UP001215280">
    <property type="component" value="Unassembled WGS sequence"/>
</dbReference>